<dbReference type="GO" id="GO:0000976">
    <property type="term" value="F:transcription cis-regulatory region binding"/>
    <property type="evidence" value="ECO:0007669"/>
    <property type="project" value="TreeGrafter"/>
</dbReference>
<dbReference type="RefSeq" id="WP_013422727.1">
    <property type="nucleotide sequence ID" value="NC_014666.1"/>
</dbReference>
<organism evidence="5 6">
    <name type="scientific">Pseudofrankia inefficax (strain DSM 45817 / CECT 9037 / DDB 130130 / EuI1c)</name>
    <name type="common">Frankia inefficax</name>
    <dbReference type="NCBI Taxonomy" id="298654"/>
    <lineage>
        <taxon>Bacteria</taxon>
        <taxon>Bacillati</taxon>
        <taxon>Actinomycetota</taxon>
        <taxon>Actinomycetes</taxon>
        <taxon>Frankiales</taxon>
        <taxon>Frankiaceae</taxon>
        <taxon>Pseudofrankia</taxon>
    </lineage>
</organism>
<evidence type="ECO:0000259" key="4">
    <source>
        <dbReference type="PROSITE" id="PS50977"/>
    </source>
</evidence>
<dbReference type="InParanoid" id="E3J7J9"/>
<evidence type="ECO:0000313" key="5">
    <source>
        <dbReference type="EMBL" id="ADP79608.1"/>
    </source>
</evidence>
<feature type="region of interest" description="Disordered" evidence="3">
    <location>
        <begin position="194"/>
        <end position="215"/>
    </location>
</feature>
<dbReference type="Proteomes" id="UP000002484">
    <property type="component" value="Chromosome"/>
</dbReference>
<accession>E3J7J9</accession>
<keyword evidence="1 2" id="KW-0238">DNA-binding</keyword>
<feature type="DNA-binding region" description="H-T-H motif" evidence="2">
    <location>
        <begin position="34"/>
        <end position="53"/>
    </location>
</feature>
<dbReference type="Pfam" id="PF00440">
    <property type="entry name" value="TetR_N"/>
    <property type="match status" value="1"/>
</dbReference>
<reference evidence="5 6" key="1">
    <citation type="submission" date="2010-10" db="EMBL/GenBank/DDBJ databases">
        <title>Complete sequence of Frankia sp. EuI1c.</title>
        <authorList>
            <consortium name="US DOE Joint Genome Institute"/>
            <person name="Lucas S."/>
            <person name="Copeland A."/>
            <person name="Lapidus A."/>
            <person name="Cheng J.-F."/>
            <person name="Bruce D."/>
            <person name="Goodwin L."/>
            <person name="Pitluck S."/>
            <person name="Chertkov O."/>
            <person name="Detter J.C."/>
            <person name="Han C."/>
            <person name="Tapia R."/>
            <person name="Land M."/>
            <person name="Hauser L."/>
            <person name="Jeffries C."/>
            <person name="Kyrpides N."/>
            <person name="Ivanova N."/>
            <person name="Mikhailova N."/>
            <person name="Beauchemin N."/>
            <person name="Sen A."/>
            <person name="Sur S.A."/>
            <person name="Gtari M."/>
            <person name="Wall L."/>
            <person name="Tisa L."/>
            <person name="Woyke T."/>
        </authorList>
    </citation>
    <scope>NUCLEOTIDE SEQUENCE [LARGE SCALE GENOMIC DNA]</scope>
    <source>
        <strain evidence="6">DSM 45817 / CECT 9037 / EuI1c</strain>
    </source>
</reference>
<gene>
    <name evidence="5" type="ordered locus">FraEuI1c_1546</name>
</gene>
<evidence type="ECO:0000256" key="1">
    <source>
        <dbReference type="ARBA" id="ARBA00023125"/>
    </source>
</evidence>
<dbReference type="EMBL" id="CP002299">
    <property type="protein sequence ID" value="ADP79608.1"/>
    <property type="molecule type" value="Genomic_DNA"/>
</dbReference>
<dbReference type="PANTHER" id="PTHR30055">
    <property type="entry name" value="HTH-TYPE TRANSCRIPTIONAL REGULATOR RUTR"/>
    <property type="match status" value="1"/>
</dbReference>
<proteinExistence type="predicted"/>
<keyword evidence="6" id="KW-1185">Reference proteome</keyword>
<protein>
    <submittedName>
        <fullName evidence="5">Regulatory protein TetR</fullName>
    </submittedName>
</protein>
<dbReference type="InterPro" id="IPR001647">
    <property type="entry name" value="HTH_TetR"/>
</dbReference>
<evidence type="ECO:0000256" key="2">
    <source>
        <dbReference type="PROSITE-ProRule" id="PRU00335"/>
    </source>
</evidence>
<dbReference type="eggNOG" id="COG1309">
    <property type="taxonomic scope" value="Bacteria"/>
</dbReference>
<evidence type="ECO:0000313" key="6">
    <source>
        <dbReference type="Proteomes" id="UP000002484"/>
    </source>
</evidence>
<evidence type="ECO:0000256" key="3">
    <source>
        <dbReference type="SAM" id="MobiDB-lite"/>
    </source>
</evidence>
<dbReference type="HOGENOM" id="CLU_096009_0_0_11"/>
<dbReference type="OrthoDB" id="3691941at2"/>
<dbReference type="PRINTS" id="PR00455">
    <property type="entry name" value="HTHTETR"/>
</dbReference>
<dbReference type="InterPro" id="IPR009057">
    <property type="entry name" value="Homeodomain-like_sf"/>
</dbReference>
<sequence>MAAAGTRQTADERRVSVLAAAISEFARGGLEGTSTETIAAAVGISQPYLFRLFGSKKGLFLAAVKETFARTVAAFESAAGELSGEEALTAMANAYNGLLAEPSYLLMQMQAYAACADLDIRAATRRGFRDLWYTVERLAGVDPDVLRAFFAMGMLCNVTAAMDLPAVDERWAQLICPTDENSSGIKASKEAIARGFGGDPAAGPDRDADGDADDG</sequence>
<dbReference type="Gene3D" id="1.10.357.10">
    <property type="entry name" value="Tetracycline Repressor, domain 2"/>
    <property type="match status" value="1"/>
</dbReference>
<dbReference type="GO" id="GO:0003700">
    <property type="term" value="F:DNA-binding transcription factor activity"/>
    <property type="evidence" value="ECO:0007669"/>
    <property type="project" value="TreeGrafter"/>
</dbReference>
<dbReference type="SUPFAM" id="SSF46689">
    <property type="entry name" value="Homeodomain-like"/>
    <property type="match status" value="1"/>
</dbReference>
<dbReference type="PROSITE" id="PS50977">
    <property type="entry name" value="HTH_TETR_2"/>
    <property type="match status" value="1"/>
</dbReference>
<name>E3J7J9_PSEI1</name>
<feature type="domain" description="HTH tetR-type" evidence="4">
    <location>
        <begin position="11"/>
        <end position="71"/>
    </location>
</feature>
<dbReference type="KEGG" id="fri:FraEuI1c_1546"/>
<dbReference type="PANTHER" id="PTHR30055:SF146">
    <property type="entry name" value="HTH-TYPE TRANSCRIPTIONAL DUAL REGULATOR CECR"/>
    <property type="match status" value="1"/>
</dbReference>
<dbReference type="STRING" id="298654.FraEuI1c_1546"/>
<dbReference type="InterPro" id="IPR050109">
    <property type="entry name" value="HTH-type_TetR-like_transc_reg"/>
</dbReference>
<dbReference type="AlphaFoldDB" id="E3J7J9"/>